<evidence type="ECO:0000256" key="1">
    <source>
        <dbReference type="ARBA" id="ARBA00001445"/>
    </source>
</evidence>
<dbReference type="AlphaFoldDB" id="A0A318T367"/>
<dbReference type="EMBL" id="QJTF01000014">
    <property type="protein sequence ID" value="PYE87293.1"/>
    <property type="molecule type" value="Genomic_DNA"/>
</dbReference>
<comment type="caution">
    <text evidence="5">The sequence shown here is derived from an EMBL/GenBank/DDBJ whole genome shotgun (WGS) entry which is preliminary data.</text>
</comment>
<dbReference type="Gene3D" id="2.60.420.10">
    <property type="entry name" value="Maltose phosphorylase, domain 3"/>
    <property type="match status" value="1"/>
</dbReference>
<feature type="domain" description="Alpha-L-rhamnosidase six-hairpin glycosidase" evidence="4">
    <location>
        <begin position="175"/>
        <end position="496"/>
    </location>
</feature>
<dbReference type="OrthoDB" id="9761045at2"/>
<dbReference type="PANTHER" id="PTHR33307:SF6">
    <property type="entry name" value="ALPHA-RHAMNOSIDASE (EUROFUNG)-RELATED"/>
    <property type="match status" value="1"/>
</dbReference>
<dbReference type="Gene3D" id="1.50.10.10">
    <property type="match status" value="1"/>
</dbReference>
<dbReference type="Pfam" id="PF05592">
    <property type="entry name" value="Bac_rhamnosid"/>
    <property type="match status" value="1"/>
</dbReference>
<evidence type="ECO:0000259" key="3">
    <source>
        <dbReference type="Pfam" id="PF05592"/>
    </source>
</evidence>
<dbReference type="Gene3D" id="2.60.120.260">
    <property type="entry name" value="Galactose-binding domain-like"/>
    <property type="match status" value="1"/>
</dbReference>
<dbReference type="Proteomes" id="UP000247454">
    <property type="component" value="Unassembled WGS sequence"/>
</dbReference>
<feature type="domain" description="Alpha-L-rhamnosidase concanavalin-like" evidence="3">
    <location>
        <begin position="48"/>
        <end position="145"/>
    </location>
</feature>
<dbReference type="SUPFAM" id="SSF48208">
    <property type="entry name" value="Six-hairpin glycosidases"/>
    <property type="match status" value="1"/>
</dbReference>
<dbReference type="InterPro" id="IPR012341">
    <property type="entry name" value="6hp_glycosidase-like_sf"/>
</dbReference>
<dbReference type="RefSeq" id="WP_110752510.1">
    <property type="nucleotide sequence ID" value="NZ_QJTF01000014.1"/>
</dbReference>
<keyword evidence="6" id="KW-1185">Reference proteome</keyword>
<dbReference type="GO" id="GO:0005975">
    <property type="term" value="P:carbohydrate metabolic process"/>
    <property type="evidence" value="ECO:0007669"/>
    <property type="project" value="InterPro"/>
</dbReference>
<comment type="catalytic activity">
    <reaction evidence="1">
        <text>Hydrolysis of terminal non-reducing alpha-L-rhamnose residues in alpha-L-rhamnosides.</text>
        <dbReference type="EC" id="3.2.1.40"/>
    </reaction>
</comment>
<dbReference type="GO" id="GO:0030596">
    <property type="term" value="F:alpha-L-rhamnosidase activity"/>
    <property type="evidence" value="ECO:0007669"/>
    <property type="project" value="UniProtKB-EC"/>
</dbReference>
<proteinExistence type="predicted"/>
<protein>
    <recommendedName>
        <fullName evidence="2">alpha-L-rhamnosidase</fullName>
        <ecNumber evidence="2">3.2.1.40</ecNumber>
    </recommendedName>
</protein>
<reference evidence="5 6" key="1">
    <citation type="submission" date="2018-06" db="EMBL/GenBank/DDBJ databases">
        <title>Genomic Encyclopedia of Type Strains, Phase III (KMG-III): the genomes of soil and plant-associated and newly described type strains.</title>
        <authorList>
            <person name="Whitman W."/>
        </authorList>
    </citation>
    <scope>NUCLEOTIDE SEQUENCE [LARGE SCALE GENOMIC DNA]</scope>
    <source>
        <strain evidence="5 6">ORS 1419</strain>
    </source>
</reference>
<sequence>MLVRRRHVLSALAGATILAGGAGYFFSRPASTTVWRPVTAKRSRQDGAVHFVDFGKVWFGNIIITPDDENKGTPVILRLGEKLGTDGRIDRHPFGTVRYYEIQTTLGDVPFSPPLTPADLRGMESGKPAMPFRYVEIEGWRGALPEGAVTLESVVSDKYEARGGITFTSGSETAAQLNRLMELGEHTMAATSFMGLFVDGDRERIPYQADGYINQLGWYMTTGDWTVPRRTIDALFKAPTWPSEWMVQLIFMVWADYQATGDKDYLAEIFDRLKIYTLFWFVDDTGLVNTTNKALADNFARRTKADYLEDIVDWPQGERDGYDMRPYNTVVNAFVHAGFVLMAAMADELGRPRDANTLRGTAEKLRLKIQEKLIDRQRGIFVDGLGSTHAAAHSTFFPLAFDLVPPEQVNASLAHIETRIAAHGGGFPCSVYGAQYLLEGLFRHGAGHIALPLMLNRTERGWLHMMDKYDATVTHEAWDVKFKENIDWTHAWGAAFLDITQRFILGARMLAPRWARWTLQPDPWVAESMRATIPTPHGTIHAEVDAQNRTITVQAPAETKFQPPAGGYWKVLNV</sequence>
<dbReference type="PANTHER" id="PTHR33307">
    <property type="entry name" value="ALPHA-RHAMNOSIDASE (EUROFUNG)"/>
    <property type="match status" value="1"/>
</dbReference>
<gene>
    <name evidence="5" type="ORF">C7477_11428</name>
</gene>
<dbReference type="Pfam" id="PF17389">
    <property type="entry name" value="Bac_rhamnosid6H"/>
    <property type="match status" value="1"/>
</dbReference>
<dbReference type="InterPro" id="IPR008902">
    <property type="entry name" value="Rhamnosid_concanavalin"/>
</dbReference>
<organism evidence="5 6">
    <name type="scientific">Phyllobacterium leguminum</name>
    <dbReference type="NCBI Taxonomy" id="314237"/>
    <lineage>
        <taxon>Bacteria</taxon>
        <taxon>Pseudomonadati</taxon>
        <taxon>Pseudomonadota</taxon>
        <taxon>Alphaproteobacteria</taxon>
        <taxon>Hyphomicrobiales</taxon>
        <taxon>Phyllobacteriaceae</taxon>
        <taxon>Phyllobacterium</taxon>
    </lineage>
</organism>
<name>A0A318T367_9HYPH</name>
<dbReference type="EC" id="3.2.1.40" evidence="2"/>
<dbReference type="InterPro" id="IPR008928">
    <property type="entry name" value="6-hairpin_glycosidase_sf"/>
</dbReference>
<evidence type="ECO:0000256" key="2">
    <source>
        <dbReference type="ARBA" id="ARBA00012652"/>
    </source>
</evidence>
<dbReference type="InterPro" id="IPR016007">
    <property type="entry name" value="Alpha_rhamnosid"/>
</dbReference>
<evidence type="ECO:0000313" key="6">
    <source>
        <dbReference type="Proteomes" id="UP000247454"/>
    </source>
</evidence>
<evidence type="ECO:0000259" key="4">
    <source>
        <dbReference type="Pfam" id="PF17389"/>
    </source>
</evidence>
<dbReference type="InterPro" id="IPR035396">
    <property type="entry name" value="Bac_rhamnosid6H"/>
</dbReference>
<accession>A0A318T367</accession>
<evidence type="ECO:0000313" key="5">
    <source>
        <dbReference type="EMBL" id="PYE87293.1"/>
    </source>
</evidence>